<dbReference type="EMBL" id="CAVMJV010000021">
    <property type="protein sequence ID" value="CAK5068503.1"/>
    <property type="molecule type" value="Genomic_DNA"/>
</dbReference>
<keyword evidence="2" id="KW-1185">Reference proteome</keyword>
<organism evidence="1 2">
    <name type="scientific">Meloidogyne enterolobii</name>
    <name type="common">Root-knot nematode worm</name>
    <name type="synonym">Meloidogyne mayaguensis</name>
    <dbReference type="NCBI Taxonomy" id="390850"/>
    <lineage>
        <taxon>Eukaryota</taxon>
        <taxon>Metazoa</taxon>
        <taxon>Ecdysozoa</taxon>
        <taxon>Nematoda</taxon>
        <taxon>Chromadorea</taxon>
        <taxon>Rhabditida</taxon>
        <taxon>Tylenchina</taxon>
        <taxon>Tylenchomorpha</taxon>
        <taxon>Tylenchoidea</taxon>
        <taxon>Meloidogynidae</taxon>
        <taxon>Meloidogyninae</taxon>
        <taxon>Meloidogyne</taxon>
    </lineage>
</organism>
<evidence type="ECO:0000313" key="2">
    <source>
        <dbReference type="Proteomes" id="UP001497535"/>
    </source>
</evidence>
<protein>
    <submittedName>
        <fullName evidence="1">Uncharacterized protein</fullName>
    </submittedName>
</protein>
<evidence type="ECO:0000313" key="1">
    <source>
        <dbReference type="EMBL" id="CAK5068503.1"/>
    </source>
</evidence>
<dbReference type="Proteomes" id="UP001497535">
    <property type="component" value="Unassembled WGS sequence"/>
</dbReference>
<sequence>MNNKQQESSTKPIKITSTKLLKQIEEQRENIKLAEKRKRTVYEAICALIEPVNEKEMFNYLQVLDLHSWAEVIEERFLGKICGYPICENILTIDFRRKFVWMEREGRREFLPLEAEPNKFCSDRCMCLSRAIAIQLDTEEQQINSLRLMSTKLKEFKLPEGDEWKNFLKINKCLEKEVFREFIKILKKEFKEILKNNVYVDAQLVKGINELKVTDNIEESSSDEEEEEKEDSEREEERFLEKIRSLSVNTTIQNKNSRCLNGDKENVENNNQKSKNSPKV</sequence>
<gene>
    <name evidence="1" type="ORF">MENTE1834_LOCUS18093</name>
</gene>
<reference evidence="1" key="1">
    <citation type="submission" date="2023-11" db="EMBL/GenBank/DDBJ databases">
        <authorList>
            <person name="Poullet M."/>
        </authorList>
    </citation>
    <scope>NUCLEOTIDE SEQUENCE</scope>
    <source>
        <strain evidence="1">E1834</strain>
    </source>
</reference>
<comment type="caution">
    <text evidence="1">The sequence shown here is derived from an EMBL/GenBank/DDBJ whole genome shotgun (WGS) entry which is preliminary data.</text>
</comment>
<proteinExistence type="predicted"/>
<name>A0ACB0YXY3_MELEN</name>
<accession>A0ACB0YXY3</accession>